<dbReference type="Gene3D" id="3.40.630.10">
    <property type="entry name" value="Zn peptidases"/>
    <property type="match status" value="1"/>
</dbReference>
<keyword evidence="2" id="KW-0378">Hydrolase</keyword>
<dbReference type="Proteomes" id="UP000283095">
    <property type="component" value="Chromosome"/>
</dbReference>
<dbReference type="Gene3D" id="3.30.70.360">
    <property type="match status" value="1"/>
</dbReference>
<reference evidence="2 3" key="1">
    <citation type="submission" date="2018-01" db="EMBL/GenBank/DDBJ databases">
        <title>Bacillus asahii Genome sequencing and assembly.</title>
        <authorList>
            <person name="Jiang H."/>
            <person name="Feng Y."/>
            <person name="Zhao F."/>
            <person name="Lin X."/>
        </authorList>
    </citation>
    <scope>NUCLEOTIDE SEQUENCE [LARGE SCALE GENOMIC DNA]</scope>
    <source>
        <strain evidence="2 3">OM18</strain>
    </source>
</reference>
<accession>A0A3Q9RMA6</accession>
<dbReference type="NCBIfam" id="TIGR01891">
    <property type="entry name" value="amidohydrolases"/>
    <property type="match status" value="1"/>
</dbReference>
<keyword evidence="1" id="KW-0464">Manganese</keyword>
<feature type="binding site" evidence="1">
    <location>
        <position position="92"/>
    </location>
    <ligand>
        <name>Mn(2+)</name>
        <dbReference type="ChEBI" id="CHEBI:29035"/>
        <label>2</label>
    </ligand>
</feature>
<dbReference type="GO" id="GO:0016787">
    <property type="term" value="F:hydrolase activity"/>
    <property type="evidence" value="ECO:0007669"/>
    <property type="project" value="UniProtKB-KW"/>
</dbReference>
<proteinExistence type="predicted"/>
<dbReference type="RefSeq" id="WP_127759937.1">
    <property type="nucleotide sequence ID" value="NZ_CP026095.1"/>
</dbReference>
<evidence type="ECO:0000256" key="1">
    <source>
        <dbReference type="PIRSR" id="PIRSR005962-1"/>
    </source>
</evidence>
<sequence>MKLFIEQLKPTIQTVFEHLHQHPEVSWKEYQTTAYIKQLLEEEGFNVQTFDDCTGLVVEIGSGNFCIGLRTDIDALWQEVDGQFKANHSCGHDSHMTMTIGAMLLLKKLNPQINGRIKFVFQPAEEKGTGALKLIEKHVVDDVDFLYGVHLRPIQELRDGEAAGAIYHGAAKFLEGEIIGEDAHGARPHLGQNAIEIGASLIQEMKSIHLDPMVPHTVKMTKFLAGGDTGNLIPGKASFSIDLRAQTNEVMDKLTEKVEKIADALANLYGVDIRLETKANVAAAQVNEEALSYMEKAIIESIGAEQLRKPIVSSGGEDFHFYTLKNPHLKATMLGLGCDLQPGLHHPQMTFNHDAIYAGIEILARTLLHTFAAYERGE</sequence>
<dbReference type="GO" id="GO:0046872">
    <property type="term" value="F:metal ion binding"/>
    <property type="evidence" value="ECO:0007669"/>
    <property type="project" value="UniProtKB-KW"/>
</dbReference>
<dbReference type="OrthoDB" id="9776731at2"/>
<dbReference type="Pfam" id="PF07687">
    <property type="entry name" value="M20_dimer"/>
    <property type="match status" value="1"/>
</dbReference>
<name>A0A3Q9RMA6_9BACI</name>
<dbReference type="PANTHER" id="PTHR11014">
    <property type="entry name" value="PEPTIDASE M20 FAMILY MEMBER"/>
    <property type="match status" value="1"/>
</dbReference>
<dbReference type="InterPro" id="IPR011650">
    <property type="entry name" value="Peptidase_M20_dimer"/>
</dbReference>
<evidence type="ECO:0000313" key="2">
    <source>
        <dbReference type="EMBL" id="AZV42461.1"/>
    </source>
</evidence>
<feature type="binding site" evidence="1">
    <location>
        <position position="345"/>
    </location>
    <ligand>
        <name>Mn(2+)</name>
        <dbReference type="ChEBI" id="CHEBI:29035"/>
        <label>2</label>
    </ligand>
</feature>
<dbReference type="InterPro" id="IPR037484">
    <property type="entry name" value="AmhX-like"/>
</dbReference>
<dbReference type="InterPro" id="IPR017439">
    <property type="entry name" value="Amidohydrolase"/>
</dbReference>
<dbReference type="SUPFAM" id="SSF53187">
    <property type="entry name" value="Zn-dependent exopeptidases"/>
    <property type="match status" value="1"/>
</dbReference>
<dbReference type="EMBL" id="CP026095">
    <property type="protein sequence ID" value="AZV42461.1"/>
    <property type="molecule type" value="Genomic_DNA"/>
</dbReference>
<comment type="cofactor">
    <cofactor evidence="1">
        <name>Mn(2+)</name>
        <dbReference type="ChEBI" id="CHEBI:29035"/>
    </cofactor>
    <text evidence="1">The Mn(2+) ion enhances activity.</text>
</comment>
<feature type="binding site" evidence="1">
    <location>
        <position position="150"/>
    </location>
    <ligand>
        <name>Mn(2+)</name>
        <dbReference type="ChEBI" id="CHEBI:29035"/>
        <label>2</label>
    </ligand>
</feature>
<feature type="binding site" evidence="1">
    <location>
        <position position="126"/>
    </location>
    <ligand>
        <name>Mn(2+)</name>
        <dbReference type="ChEBI" id="CHEBI:29035"/>
        <label>2</label>
    </ligand>
</feature>
<organism evidence="2 3">
    <name type="scientific">Peribacillus asahii</name>
    <dbReference type="NCBI Taxonomy" id="228899"/>
    <lineage>
        <taxon>Bacteria</taxon>
        <taxon>Bacillati</taxon>
        <taxon>Bacillota</taxon>
        <taxon>Bacilli</taxon>
        <taxon>Bacillales</taxon>
        <taxon>Bacillaceae</taxon>
        <taxon>Peribacillus</taxon>
    </lineage>
</organism>
<dbReference type="PANTHER" id="PTHR11014:SF122">
    <property type="entry name" value="AMIDOHYDROLASE AMHX"/>
    <property type="match status" value="1"/>
</dbReference>
<dbReference type="Pfam" id="PF01546">
    <property type="entry name" value="Peptidase_M20"/>
    <property type="match status" value="1"/>
</dbReference>
<dbReference type="SUPFAM" id="SSF55031">
    <property type="entry name" value="Bacterial exopeptidase dimerisation domain"/>
    <property type="match status" value="1"/>
</dbReference>
<evidence type="ECO:0000313" key="3">
    <source>
        <dbReference type="Proteomes" id="UP000283095"/>
    </source>
</evidence>
<keyword evidence="1" id="KW-0479">Metal-binding</keyword>
<dbReference type="PIRSF" id="PIRSF005962">
    <property type="entry name" value="Pept_M20D_amidohydro"/>
    <property type="match status" value="1"/>
</dbReference>
<dbReference type="AlphaFoldDB" id="A0A3Q9RMA6"/>
<dbReference type="KEGG" id="pasa:BAOM_1851"/>
<gene>
    <name evidence="2" type="primary">amhX</name>
    <name evidence="2" type="ORF">BAOM_1851</name>
</gene>
<dbReference type="InterPro" id="IPR036264">
    <property type="entry name" value="Bact_exopeptidase_dim_dom"/>
</dbReference>
<feature type="binding site" evidence="1">
    <location>
        <position position="90"/>
    </location>
    <ligand>
        <name>Mn(2+)</name>
        <dbReference type="ChEBI" id="CHEBI:29035"/>
        <label>2</label>
    </ligand>
</feature>
<dbReference type="InterPro" id="IPR002933">
    <property type="entry name" value="Peptidase_M20"/>
</dbReference>
<dbReference type="CDD" id="cd08018">
    <property type="entry name" value="M20_Acy1_amhX-like"/>
    <property type="match status" value="1"/>
</dbReference>
<protein>
    <submittedName>
        <fullName evidence="2">Amidohydrolase</fullName>
    </submittedName>
</protein>